<proteinExistence type="predicted"/>
<dbReference type="Proteomes" id="UP000250235">
    <property type="component" value="Unassembled WGS sequence"/>
</dbReference>
<evidence type="ECO:0000313" key="1">
    <source>
        <dbReference type="EMBL" id="KZV52066.1"/>
    </source>
</evidence>
<name>A0A2Z7D4K0_9LAMI</name>
<organism evidence="1 2">
    <name type="scientific">Dorcoceras hygrometricum</name>
    <dbReference type="NCBI Taxonomy" id="472368"/>
    <lineage>
        <taxon>Eukaryota</taxon>
        <taxon>Viridiplantae</taxon>
        <taxon>Streptophyta</taxon>
        <taxon>Embryophyta</taxon>
        <taxon>Tracheophyta</taxon>
        <taxon>Spermatophyta</taxon>
        <taxon>Magnoliopsida</taxon>
        <taxon>eudicotyledons</taxon>
        <taxon>Gunneridae</taxon>
        <taxon>Pentapetalae</taxon>
        <taxon>asterids</taxon>
        <taxon>lamiids</taxon>
        <taxon>Lamiales</taxon>
        <taxon>Gesneriaceae</taxon>
        <taxon>Didymocarpoideae</taxon>
        <taxon>Trichosporeae</taxon>
        <taxon>Loxocarpinae</taxon>
        <taxon>Dorcoceras</taxon>
    </lineage>
</organism>
<gene>
    <name evidence="1" type="ORF">F511_42089</name>
</gene>
<dbReference type="AlphaFoldDB" id="A0A2Z7D4K0"/>
<protein>
    <submittedName>
        <fullName evidence="1">Uncharacterized protein</fullName>
    </submittedName>
</protein>
<accession>A0A2Z7D4K0</accession>
<evidence type="ECO:0000313" key="2">
    <source>
        <dbReference type="Proteomes" id="UP000250235"/>
    </source>
</evidence>
<keyword evidence="2" id="KW-1185">Reference proteome</keyword>
<reference evidence="1 2" key="1">
    <citation type="journal article" date="2015" name="Proc. Natl. Acad. Sci. U.S.A.">
        <title>The resurrection genome of Boea hygrometrica: A blueprint for survival of dehydration.</title>
        <authorList>
            <person name="Xiao L."/>
            <person name="Yang G."/>
            <person name="Zhang L."/>
            <person name="Yang X."/>
            <person name="Zhao S."/>
            <person name="Ji Z."/>
            <person name="Zhou Q."/>
            <person name="Hu M."/>
            <person name="Wang Y."/>
            <person name="Chen M."/>
            <person name="Xu Y."/>
            <person name="Jin H."/>
            <person name="Xiao X."/>
            <person name="Hu G."/>
            <person name="Bao F."/>
            <person name="Hu Y."/>
            <person name="Wan P."/>
            <person name="Li L."/>
            <person name="Deng X."/>
            <person name="Kuang T."/>
            <person name="Xiang C."/>
            <person name="Zhu J.K."/>
            <person name="Oliver M.J."/>
            <person name="He Y."/>
        </authorList>
    </citation>
    <scope>NUCLEOTIDE SEQUENCE [LARGE SCALE GENOMIC DNA]</scope>
    <source>
        <strain evidence="2">cv. XS01</strain>
    </source>
</reference>
<dbReference type="EMBL" id="KQ991247">
    <property type="protein sequence ID" value="KZV52066.1"/>
    <property type="molecule type" value="Genomic_DNA"/>
</dbReference>
<sequence length="100" mass="10975">MDPVATQRIPVAMSLSIQSQEDSGEAFGQPVASNSSIQSRLGSQAQRIEEGAKCSSRCINSAAKQLTTYSKLDVVRSFSWCYYILCYEVVDPSEVEEGEM</sequence>